<evidence type="ECO:0000313" key="2">
    <source>
        <dbReference type="Proteomes" id="UP000887581"/>
    </source>
</evidence>
<dbReference type="PIRSF" id="PIRSF027779">
    <property type="entry name" value="UCP207779"/>
    <property type="match status" value="1"/>
</dbReference>
<dbReference type="InterPro" id="IPR016859">
    <property type="entry name" value="UCP207779"/>
</dbReference>
<evidence type="ECO:0000256" key="1">
    <source>
        <dbReference type="SAM" id="SignalP"/>
    </source>
</evidence>
<protein>
    <submittedName>
        <fullName evidence="3">Uncharacterized protein</fullName>
    </submittedName>
</protein>
<keyword evidence="2" id="KW-1185">Reference proteome</keyword>
<proteinExistence type="predicted"/>
<organism evidence="2 3">
    <name type="scientific">Setaria digitata</name>
    <dbReference type="NCBI Taxonomy" id="48799"/>
    <lineage>
        <taxon>Eukaryota</taxon>
        <taxon>Metazoa</taxon>
        <taxon>Ecdysozoa</taxon>
        <taxon>Nematoda</taxon>
        <taxon>Chromadorea</taxon>
        <taxon>Rhabditida</taxon>
        <taxon>Spirurina</taxon>
        <taxon>Spiruromorpha</taxon>
        <taxon>Filarioidea</taxon>
        <taxon>Setariidae</taxon>
        <taxon>Setaria</taxon>
    </lineage>
</organism>
<dbReference type="Proteomes" id="UP000887581">
    <property type="component" value="Unplaced"/>
</dbReference>
<name>A0A915PPG3_9BILA</name>
<accession>A0A915PPG3</accession>
<feature type="signal peptide" evidence="1">
    <location>
        <begin position="1"/>
        <end position="17"/>
    </location>
</feature>
<feature type="chain" id="PRO_5037800788" evidence="1">
    <location>
        <begin position="18"/>
        <end position="158"/>
    </location>
</feature>
<reference evidence="3" key="1">
    <citation type="submission" date="2022-11" db="UniProtKB">
        <authorList>
            <consortium name="WormBaseParasite"/>
        </authorList>
    </citation>
    <scope>IDENTIFICATION</scope>
</reference>
<keyword evidence="1" id="KW-0732">Signal</keyword>
<dbReference type="WBParaSite" id="sdigi.contig176.g5680.t1">
    <property type="protein sequence ID" value="sdigi.contig176.g5680.t1"/>
    <property type="gene ID" value="sdigi.contig176.g5680"/>
</dbReference>
<sequence>MLKYGTLLLLIAATTYADLLSEAGDFFSKHFTDFKSLFADNEKELQQNMDRLRDLLITIQEKMSLLKPLADDAQKATLEKIGSLVSQVNNFQKNVFNAKLDFNQKRDNWEHLIKNIFVTEGLNKILPLLQKIQNSAPATFTTLLLTCIAPLLSIALRE</sequence>
<evidence type="ECO:0000313" key="3">
    <source>
        <dbReference type="WBParaSite" id="sdigi.contig176.g5680.t1"/>
    </source>
</evidence>
<dbReference type="AlphaFoldDB" id="A0A915PPG3"/>